<keyword evidence="5" id="KW-1185">Reference proteome</keyword>
<dbReference type="Pfam" id="PF12146">
    <property type="entry name" value="Hydrolase_4"/>
    <property type="match status" value="1"/>
</dbReference>
<organism evidence="4 5">
    <name type="scientific">Amnibacterium endophyticum</name>
    <dbReference type="NCBI Taxonomy" id="2109337"/>
    <lineage>
        <taxon>Bacteria</taxon>
        <taxon>Bacillati</taxon>
        <taxon>Actinomycetota</taxon>
        <taxon>Actinomycetes</taxon>
        <taxon>Micrococcales</taxon>
        <taxon>Microbacteriaceae</taxon>
        <taxon>Amnibacterium</taxon>
    </lineage>
</organism>
<gene>
    <name evidence="4" type="ORF">ACFSBI_15220</name>
</gene>
<reference evidence="5" key="1">
    <citation type="journal article" date="2019" name="Int. J. Syst. Evol. Microbiol.">
        <title>The Global Catalogue of Microorganisms (GCM) 10K type strain sequencing project: providing services to taxonomists for standard genome sequencing and annotation.</title>
        <authorList>
            <consortium name="The Broad Institute Genomics Platform"/>
            <consortium name="The Broad Institute Genome Sequencing Center for Infectious Disease"/>
            <person name="Wu L."/>
            <person name="Ma J."/>
        </authorList>
    </citation>
    <scope>NUCLEOTIDE SEQUENCE [LARGE SCALE GENOMIC DNA]</scope>
    <source>
        <strain evidence="5">CGMCC 1.12471</strain>
    </source>
</reference>
<evidence type="ECO:0000256" key="2">
    <source>
        <dbReference type="SAM" id="Phobius"/>
    </source>
</evidence>
<comment type="caution">
    <text evidence="4">The sequence shown here is derived from an EMBL/GenBank/DDBJ whole genome shotgun (WGS) entry which is preliminary data.</text>
</comment>
<proteinExistence type="predicted"/>
<dbReference type="EMBL" id="JBHUEA010000032">
    <property type="protein sequence ID" value="MFD1722900.1"/>
    <property type="molecule type" value="Genomic_DNA"/>
</dbReference>
<accession>A0ABW4LHX4</accession>
<dbReference type="GO" id="GO:0016787">
    <property type="term" value="F:hydrolase activity"/>
    <property type="evidence" value="ECO:0007669"/>
    <property type="project" value="UniProtKB-KW"/>
</dbReference>
<dbReference type="RefSeq" id="WP_377936412.1">
    <property type="nucleotide sequence ID" value="NZ_JBHUEA010000032.1"/>
</dbReference>
<keyword evidence="2" id="KW-1133">Transmembrane helix</keyword>
<evidence type="ECO:0000256" key="1">
    <source>
        <dbReference type="SAM" id="MobiDB-lite"/>
    </source>
</evidence>
<dbReference type="InterPro" id="IPR029058">
    <property type="entry name" value="AB_hydrolase_fold"/>
</dbReference>
<feature type="transmembrane region" description="Helical" evidence="2">
    <location>
        <begin position="12"/>
        <end position="30"/>
    </location>
</feature>
<sequence length="370" mass="39324">MRDELRPGVRGVLAAVALGAGAAAGGVLALRRGDRRRRGGASTAVRRVDLERGEIRLAPTPDALAPGRYSIWFAGGSGHARVGEVLRREGRAVVRRLLGVDLGDLGAAEEVRFNGWMHLGPATLDLPWRTERVRTAQGSVPAWTVPGGEGRRWAVLVHGRSSTRQEALRAVPVLHAAGLTALLPAYRGDGEAPDGARARYALEDAEWVDVESAVAHALEHGAREVVLVAFSSGASIALATAHRSGLRSVVRGVVLDSPLLGRWDDPAEPDAPVLILHGEDDGVAPIAASRAFAAARADRVVLVPFDGGRHTRLWNRDPDRWDGALAAWLGGDAAALARLSRPGTASGRTADRSRRAAGRRGARRRERAVR</sequence>
<keyword evidence="2" id="KW-0812">Transmembrane</keyword>
<name>A0ABW4LHX4_9MICO</name>
<evidence type="ECO:0000313" key="4">
    <source>
        <dbReference type="EMBL" id="MFD1722900.1"/>
    </source>
</evidence>
<dbReference type="Gene3D" id="3.40.50.1820">
    <property type="entry name" value="alpha/beta hydrolase"/>
    <property type="match status" value="1"/>
</dbReference>
<dbReference type="Proteomes" id="UP001597347">
    <property type="component" value="Unassembled WGS sequence"/>
</dbReference>
<keyword evidence="4" id="KW-0378">Hydrolase</keyword>
<dbReference type="SUPFAM" id="SSF53474">
    <property type="entry name" value="alpha/beta-Hydrolases"/>
    <property type="match status" value="1"/>
</dbReference>
<evidence type="ECO:0000259" key="3">
    <source>
        <dbReference type="Pfam" id="PF12146"/>
    </source>
</evidence>
<feature type="domain" description="Serine aminopeptidase S33" evidence="3">
    <location>
        <begin position="153"/>
        <end position="262"/>
    </location>
</feature>
<keyword evidence="2" id="KW-0472">Membrane</keyword>
<dbReference type="InterPro" id="IPR022742">
    <property type="entry name" value="Hydrolase_4"/>
</dbReference>
<protein>
    <submittedName>
        <fullName evidence="4">Alpha/beta hydrolase</fullName>
    </submittedName>
</protein>
<feature type="compositionally biased region" description="Basic residues" evidence="1">
    <location>
        <begin position="355"/>
        <end position="370"/>
    </location>
</feature>
<evidence type="ECO:0000313" key="5">
    <source>
        <dbReference type="Proteomes" id="UP001597347"/>
    </source>
</evidence>
<feature type="region of interest" description="Disordered" evidence="1">
    <location>
        <begin position="340"/>
        <end position="370"/>
    </location>
</feature>